<evidence type="ECO:0000256" key="1">
    <source>
        <dbReference type="ARBA" id="ARBA00004514"/>
    </source>
</evidence>
<dbReference type="GO" id="GO:0071973">
    <property type="term" value="P:bacterial-type flagellum-dependent cell motility"/>
    <property type="evidence" value="ECO:0007669"/>
    <property type="project" value="TreeGrafter"/>
</dbReference>
<dbReference type="InterPro" id="IPR036584">
    <property type="entry name" value="FliS_sf"/>
</dbReference>
<organism evidence="6 7">
    <name type="scientific">Saltatorellus ferox</name>
    <dbReference type="NCBI Taxonomy" id="2528018"/>
    <lineage>
        <taxon>Bacteria</taxon>
        <taxon>Pseudomonadati</taxon>
        <taxon>Planctomycetota</taxon>
        <taxon>Planctomycetia</taxon>
        <taxon>Planctomycetia incertae sedis</taxon>
        <taxon>Saltatorellus</taxon>
    </lineage>
</organism>
<keyword evidence="6" id="KW-0282">Flagellum</keyword>
<dbReference type="Gene3D" id="1.20.120.340">
    <property type="entry name" value="Flagellar protein FliS"/>
    <property type="match status" value="1"/>
</dbReference>
<evidence type="ECO:0000256" key="5">
    <source>
        <dbReference type="ARBA" id="ARBA00023186"/>
    </source>
</evidence>
<dbReference type="RefSeq" id="WP_419190871.1">
    <property type="nucleotide sequence ID" value="NZ_CP036434.1"/>
</dbReference>
<dbReference type="GO" id="GO:0005829">
    <property type="term" value="C:cytosol"/>
    <property type="evidence" value="ECO:0007669"/>
    <property type="project" value="UniProtKB-SubCell"/>
</dbReference>
<protein>
    <submittedName>
        <fullName evidence="6">Flagellar protein FliS</fullName>
    </submittedName>
</protein>
<keyword evidence="5" id="KW-0143">Chaperone</keyword>
<reference evidence="6 7" key="1">
    <citation type="submission" date="2019-02" db="EMBL/GenBank/DDBJ databases">
        <title>Deep-cultivation of Planctomycetes and their phenomic and genomic characterization uncovers novel biology.</title>
        <authorList>
            <person name="Wiegand S."/>
            <person name="Jogler M."/>
            <person name="Boedeker C."/>
            <person name="Pinto D."/>
            <person name="Vollmers J."/>
            <person name="Rivas-Marin E."/>
            <person name="Kohn T."/>
            <person name="Peeters S.H."/>
            <person name="Heuer A."/>
            <person name="Rast P."/>
            <person name="Oberbeckmann S."/>
            <person name="Bunk B."/>
            <person name="Jeske O."/>
            <person name="Meyerdierks A."/>
            <person name="Storesund J.E."/>
            <person name="Kallscheuer N."/>
            <person name="Luecker S."/>
            <person name="Lage O.M."/>
            <person name="Pohl T."/>
            <person name="Merkel B.J."/>
            <person name="Hornburger P."/>
            <person name="Mueller R.-W."/>
            <person name="Bruemmer F."/>
            <person name="Labrenz M."/>
            <person name="Spormann A.M."/>
            <person name="Op den Camp H."/>
            <person name="Overmann J."/>
            <person name="Amann R."/>
            <person name="Jetten M.S.M."/>
            <person name="Mascher T."/>
            <person name="Medema M.H."/>
            <person name="Devos D.P."/>
            <person name="Kaster A.-K."/>
            <person name="Ovreas L."/>
            <person name="Rohde M."/>
            <person name="Galperin M.Y."/>
            <person name="Jogler C."/>
        </authorList>
    </citation>
    <scope>NUCLEOTIDE SEQUENCE [LARGE SCALE GENOMIC DNA]</scope>
    <source>
        <strain evidence="6 7">Poly30</strain>
    </source>
</reference>
<dbReference type="PANTHER" id="PTHR34773">
    <property type="entry name" value="FLAGELLAR SECRETION CHAPERONE FLIS"/>
    <property type="match status" value="1"/>
</dbReference>
<sequence length="131" mass="14408">MSSHAQAAEAYLTASVENAPPIKIVRMLYQGALRFLLQAEAEDPRDPHSSFIEHCSSADAIVAELRLSLREDVGGEDIVQQLKGLYLFCEAEIGRSMLDRTAEPLPGVRTVLAKLLEAWQHVEVSNHRAAA</sequence>
<evidence type="ECO:0000256" key="4">
    <source>
        <dbReference type="ARBA" id="ARBA00022795"/>
    </source>
</evidence>
<dbReference type="Pfam" id="PF02561">
    <property type="entry name" value="FliS"/>
    <property type="match status" value="1"/>
</dbReference>
<dbReference type="SUPFAM" id="SSF101116">
    <property type="entry name" value="Flagellar export chaperone FliS"/>
    <property type="match status" value="1"/>
</dbReference>
<dbReference type="CDD" id="cd16098">
    <property type="entry name" value="FliS"/>
    <property type="match status" value="1"/>
</dbReference>
<dbReference type="AlphaFoldDB" id="A0A518ELS6"/>
<evidence type="ECO:0000313" key="7">
    <source>
        <dbReference type="Proteomes" id="UP000320390"/>
    </source>
</evidence>
<dbReference type="PANTHER" id="PTHR34773:SF1">
    <property type="entry name" value="FLAGELLAR SECRETION CHAPERONE FLIS"/>
    <property type="match status" value="1"/>
</dbReference>
<dbReference type="EMBL" id="CP036434">
    <property type="protein sequence ID" value="QDV05011.1"/>
    <property type="molecule type" value="Genomic_DNA"/>
</dbReference>
<accession>A0A518ELS6</accession>
<keyword evidence="6" id="KW-0966">Cell projection</keyword>
<keyword evidence="7" id="KW-1185">Reference proteome</keyword>
<keyword evidence="6" id="KW-0969">Cilium</keyword>
<name>A0A518ELS6_9BACT</name>
<keyword evidence="4" id="KW-1005">Bacterial flagellum biogenesis</keyword>
<dbReference type="GO" id="GO:0044780">
    <property type="term" value="P:bacterial-type flagellum assembly"/>
    <property type="evidence" value="ECO:0007669"/>
    <property type="project" value="InterPro"/>
</dbReference>
<keyword evidence="3" id="KW-0963">Cytoplasm</keyword>
<comment type="similarity">
    <text evidence="2">Belongs to the FliS family.</text>
</comment>
<evidence type="ECO:0000256" key="3">
    <source>
        <dbReference type="ARBA" id="ARBA00022490"/>
    </source>
</evidence>
<evidence type="ECO:0000256" key="2">
    <source>
        <dbReference type="ARBA" id="ARBA00008787"/>
    </source>
</evidence>
<evidence type="ECO:0000313" key="6">
    <source>
        <dbReference type="EMBL" id="QDV05011.1"/>
    </source>
</evidence>
<gene>
    <name evidence="6" type="ORF">Poly30_05060</name>
</gene>
<proteinExistence type="inferred from homology"/>
<comment type="subcellular location">
    <subcellularLocation>
        <location evidence="1">Cytoplasm</location>
        <location evidence="1">Cytosol</location>
    </subcellularLocation>
</comment>
<dbReference type="InterPro" id="IPR003713">
    <property type="entry name" value="FliS"/>
</dbReference>
<dbReference type="Proteomes" id="UP000320390">
    <property type="component" value="Chromosome"/>
</dbReference>